<evidence type="ECO:0000313" key="2">
    <source>
        <dbReference type="Proteomes" id="UP001381693"/>
    </source>
</evidence>
<reference evidence="1 2" key="1">
    <citation type="submission" date="2023-11" db="EMBL/GenBank/DDBJ databases">
        <title>Halocaridina rubra genome assembly.</title>
        <authorList>
            <person name="Smith C."/>
        </authorList>
    </citation>
    <scope>NUCLEOTIDE SEQUENCE [LARGE SCALE GENOMIC DNA]</scope>
    <source>
        <strain evidence="1">EP-1</strain>
        <tissue evidence="1">Whole</tissue>
    </source>
</reference>
<name>A0AAN8WUM1_HALRR</name>
<dbReference type="EMBL" id="JAXCGZ010013398">
    <property type="protein sequence ID" value="KAK7072631.1"/>
    <property type="molecule type" value="Genomic_DNA"/>
</dbReference>
<comment type="caution">
    <text evidence="1">The sequence shown here is derived from an EMBL/GenBank/DDBJ whole genome shotgun (WGS) entry which is preliminary data.</text>
</comment>
<organism evidence="1 2">
    <name type="scientific">Halocaridina rubra</name>
    <name type="common">Hawaiian red shrimp</name>
    <dbReference type="NCBI Taxonomy" id="373956"/>
    <lineage>
        <taxon>Eukaryota</taxon>
        <taxon>Metazoa</taxon>
        <taxon>Ecdysozoa</taxon>
        <taxon>Arthropoda</taxon>
        <taxon>Crustacea</taxon>
        <taxon>Multicrustacea</taxon>
        <taxon>Malacostraca</taxon>
        <taxon>Eumalacostraca</taxon>
        <taxon>Eucarida</taxon>
        <taxon>Decapoda</taxon>
        <taxon>Pleocyemata</taxon>
        <taxon>Caridea</taxon>
        <taxon>Atyoidea</taxon>
        <taxon>Atyidae</taxon>
        <taxon>Halocaridina</taxon>
    </lineage>
</organism>
<sequence>MLENIGKGSVNNLVDVASRSPRVNRTMSREVEDLLDSISPDTELCGGDAAALGGAAERKAGERVNFTTQEQLNFAVSIRNT</sequence>
<proteinExistence type="predicted"/>
<dbReference type="Proteomes" id="UP001381693">
    <property type="component" value="Unassembled WGS sequence"/>
</dbReference>
<keyword evidence="2" id="KW-1185">Reference proteome</keyword>
<accession>A0AAN8WUM1</accession>
<gene>
    <name evidence="1" type="ORF">SK128_000621</name>
</gene>
<evidence type="ECO:0000313" key="1">
    <source>
        <dbReference type="EMBL" id="KAK7072631.1"/>
    </source>
</evidence>
<protein>
    <submittedName>
        <fullName evidence="1">Uncharacterized protein</fullName>
    </submittedName>
</protein>
<dbReference type="AlphaFoldDB" id="A0AAN8WUM1"/>